<evidence type="ECO:0000256" key="1">
    <source>
        <dbReference type="SAM" id="SignalP"/>
    </source>
</evidence>
<protein>
    <submittedName>
        <fullName evidence="2">Uncharacterized protein</fullName>
    </submittedName>
</protein>
<name>A0A0E0E3E5_9ORYZ</name>
<dbReference type="HOGENOM" id="CLU_1550013_0_0_1"/>
<keyword evidence="3" id="KW-1185">Reference proteome</keyword>
<sequence>MRFKLLVFFCFLGKILVFLFAVQVNTVQDSVNMMIEALKDQIPDVEDEGVTPLFWNRAMKGENWTISWRPERRCLAVVDLAAAATQNCTSGVTASRTPSSFAWRWRRRRDSLKNLPMAAAVAPTLAAPASSRVQGDGGFFPATSIGSVFPATAAAASFRRWRRVPDDGSVFSA</sequence>
<feature type="signal peptide" evidence="1">
    <location>
        <begin position="1"/>
        <end position="21"/>
    </location>
</feature>
<reference evidence="2" key="2">
    <citation type="submission" date="2018-05" db="EMBL/GenBank/DDBJ databases">
        <title>OmerRS3 (Oryza meridionalis Reference Sequence Version 3).</title>
        <authorList>
            <person name="Zhang J."/>
            <person name="Kudrna D."/>
            <person name="Lee S."/>
            <person name="Talag J."/>
            <person name="Welchert J."/>
            <person name="Wing R.A."/>
        </authorList>
    </citation>
    <scope>NUCLEOTIDE SEQUENCE [LARGE SCALE GENOMIC DNA]</scope>
    <source>
        <strain evidence="2">cv. OR44</strain>
    </source>
</reference>
<dbReference type="Gramene" id="OMERI06G20320.1">
    <property type="protein sequence ID" value="OMERI06G20320.1"/>
    <property type="gene ID" value="OMERI06G20320"/>
</dbReference>
<evidence type="ECO:0000313" key="3">
    <source>
        <dbReference type="Proteomes" id="UP000008021"/>
    </source>
</evidence>
<proteinExistence type="predicted"/>
<accession>A0A0E0E3E5</accession>
<reference evidence="2" key="1">
    <citation type="submission" date="2015-04" db="UniProtKB">
        <authorList>
            <consortium name="EnsemblPlants"/>
        </authorList>
    </citation>
    <scope>IDENTIFICATION</scope>
</reference>
<feature type="chain" id="PRO_5002357746" evidence="1">
    <location>
        <begin position="22"/>
        <end position="173"/>
    </location>
</feature>
<dbReference type="Proteomes" id="UP000008021">
    <property type="component" value="Chromosome 6"/>
</dbReference>
<dbReference type="EnsemblPlants" id="OMERI06G20320.1">
    <property type="protein sequence ID" value="OMERI06G20320.1"/>
    <property type="gene ID" value="OMERI06G20320"/>
</dbReference>
<organism evidence="2">
    <name type="scientific">Oryza meridionalis</name>
    <dbReference type="NCBI Taxonomy" id="40149"/>
    <lineage>
        <taxon>Eukaryota</taxon>
        <taxon>Viridiplantae</taxon>
        <taxon>Streptophyta</taxon>
        <taxon>Embryophyta</taxon>
        <taxon>Tracheophyta</taxon>
        <taxon>Spermatophyta</taxon>
        <taxon>Magnoliopsida</taxon>
        <taxon>Liliopsida</taxon>
        <taxon>Poales</taxon>
        <taxon>Poaceae</taxon>
        <taxon>BOP clade</taxon>
        <taxon>Oryzoideae</taxon>
        <taxon>Oryzeae</taxon>
        <taxon>Oryzinae</taxon>
        <taxon>Oryza</taxon>
    </lineage>
</organism>
<keyword evidence="1" id="KW-0732">Signal</keyword>
<dbReference type="AlphaFoldDB" id="A0A0E0E3E5"/>
<evidence type="ECO:0000313" key="2">
    <source>
        <dbReference type="EnsemblPlants" id="OMERI06G20320.1"/>
    </source>
</evidence>